<gene>
    <name evidence="1" type="ORF">NO263_04160</name>
</gene>
<protein>
    <submittedName>
        <fullName evidence="1">Uncharacterized protein</fullName>
    </submittedName>
</protein>
<proteinExistence type="predicted"/>
<evidence type="ECO:0000313" key="2">
    <source>
        <dbReference type="Proteomes" id="UP001526337"/>
    </source>
</evidence>
<keyword evidence="2" id="KW-1185">Reference proteome</keyword>
<dbReference type="EMBL" id="JANGSQ010000088">
    <property type="protein sequence ID" value="MCW4589772.1"/>
    <property type="molecule type" value="Genomic_DNA"/>
</dbReference>
<reference evidence="1 2" key="1">
    <citation type="submission" date="2022-07" db="EMBL/GenBank/DDBJ databases">
        <title>Genome stability of Gluconacetobacter entanii AV429.</title>
        <authorList>
            <person name="Trcek J."/>
            <person name="Cepec E."/>
        </authorList>
    </citation>
    <scope>NUCLEOTIDE SEQUENCE [LARGE SCALE GENOMIC DNA]</scope>
    <source>
        <strain evidence="1 2">AV429_2022</strain>
    </source>
</reference>
<organism evidence="1 2">
    <name type="scientific">Gluconacetobacter entanii</name>
    <dbReference type="NCBI Taxonomy" id="108528"/>
    <lineage>
        <taxon>Bacteria</taxon>
        <taxon>Pseudomonadati</taxon>
        <taxon>Pseudomonadota</taxon>
        <taxon>Alphaproteobacteria</taxon>
        <taxon>Acetobacterales</taxon>
        <taxon>Acetobacteraceae</taxon>
        <taxon>Gluconacetobacter</taxon>
    </lineage>
</organism>
<comment type="caution">
    <text evidence="1">The sequence shown here is derived from an EMBL/GenBank/DDBJ whole genome shotgun (WGS) entry which is preliminary data.</text>
</comment>
<accession>A0ABT3K2Y0</accession>
<evidence type="ECO:0000313" key="1">
    <source>
        <dbReference type="EMBL" id="MCW4589772.1"/>
    </source>
</evidence>
<name>A0ABT3K2Y0_9PROT</name>
<sequence>MAGQGITLGSVAASAWQDIEQHDYSHRAVETENFGALVSMGGNLTAAT</sequence>
<dbReference type="Proteomes" id="UP001526337">
    <property type="component" value="Unassembled WGS sequence"/>
</dbReference>
<dbReference type="RefSeq" id="WP_157684880.1">
    <property type="nucleotide sequence ID" value="NZ_JABJWD010000087.1"/>
</dbReference>